<organism evidence="1 2">
    <name type="scientific">Phytophthora cactorum</name>
    <dbReference type="NCBI Taxonomy" id="29920"/>
    <lineage>
        <taxon>Eukaryota</taxon>
        <taxon>Sar</taxon>
        <taxon>Stramenopiles</taxon>
        <taxon>Oomycota</taxon>
        <taxon>Peronosporomycetes</taxon>
        <taxon>Peronosporales</taxon>
        <taxon>Peronosporaceae</taxon>
        <taxon>Phytophthora</taxon>
    </lineage>
</organism>
<accession>A0A8T1HTI3</accession>
<comment type="caution">
    <text evidence="1">The sequence shown here is derived from an EMBL/GenBank/DDBJ whole genome shotgun (WGS) entry which is preliminary data.</text>
</comment>
<evidence type="ECO:0000313" key="1">
    <source>
        <dbReference type="EMBL" id="KAG3215188.1"/>
    </source>
</evidence>
<dbReference type="EMBL" id="RCMV01000577">
    <property type="protein sequence ID" value="KAG3215188.1"/>
    <property type="molecule type" value="Genomic_DNA"/>
</dbReference>
<proteinExistence type="predicted"/>
<sequence length="94" mass="10598">MFTSRSHLLQYLRLTHCYMYAIIFVSLVVDNVLRATEAVDQVKSAAETTKTESSTRQFSASMKALPTYGEIHEGIYENLQKRDTSTASTSRSTL</sequence>
<name>A0A8T1HTI3_9STRA</name>
<dbReference type="Proteomes" id="UP000760860">
    <property type="component" value="Unassembled WGS sequence"/>
</dbReference>
<reference evidence="1" key="1">
    <citation type="submission" date="2018-05" db="EMBL/GenBank/DDBJ databases">
        <title>Effector identification in a new, highly contiguous assembly of the strawberry crown rot pathogen Phytophthora cactorum.</title>
        <authorList>
            <person name="Armitage A.D."/>
            <person name="Nellist C.F."/>
            <person name="Bates H."/>
            <person name="Vickerstaff R.J."/>
            <person name="Harrison R.J."/>
        </authorList>
    </citation>
    <scope>NUCLEOTIDE SEQUENCE</scope>
    <source>
        <strain evidence="1">P421</strain>
    </source>
</reference>
<protein>
    <submittedName>
        <fullName evidence="1">Uncharacterized protein</fullName>
    </submittedName>
</protein>
<evidence type="ECO:0000313" key="2">
    <source>
        <dbReference type="Proteomes" id="UP000760860"/>
    </source>
</evidence>
<gene>
    <name evidence="1" type="ORF">PC129_g13926</name>
</gene>
<dbReference type="AlphaFoldDB" id="A0A8T1HTI3"/>